<evidence type="ECO:0000313" key="2">
    <source>
        <dbReference type="Proteomes" id="UP001596138"/>
    </source>
</evidence>
<dbReference type="InterPro" id="IPR029465">
    <property type="entry name" value="ATPgrasp_TupA"/>
</dbReference>
<name>A0ABW1T3P6_9ACTN</name>
<protein>
    <submittedName>
        <fullName evidence="1">ATP-grasp fold amidoligase family protein</fullName>
    </submittedName>
</protein>
<dbReference type="EMBL" id="JBHSTI010000008">
    <property type="protein sequence ID" value="MFC6238909.1"/>
    <property type="molecule type" value="Genomic_DNA"/>
</dbReference>
<organism evidence="1 2">
    <name type="scientific">Longivirga aurantiaca</name>
    <dbReference type="NCBI Taxonomy" id="1837743"/>
    <lineage>
        <taxon>Bacteria</taxon>
        <taxon>Bacillati</taxon>
        <taxon>Actinomycetota</taxon>
        <taxon>Actinomycetes</taxon>
        <taxon>Sporichthyales</taxon>
        <taxon>Sporichthyaceae</taxon>
        <taxon>Longivirga</taxon>
    </lineage>
</organism>
<dbReference type="Proteomes" id="UP001596138">
    <property type="component" value="Unassembled WGS sequence"/>
</dbReference>
<gene>
    <name evidence="1" type="ORF">ACFQGU_13550</name>
</gene>
<evidence type="ECO:0000313" key="1">
    <source>
        <dbReference type="EMBL" id="MFC6238909.1"/>
    </source>
</evidence>
<keyword evidence="2" id="KW-1185">Reference proteome</keyword>
<dbReference type="Pfam" id="PF14305">
    <property type="entry name" value="ATPgrasp_TupA"/>
    <property type="match status" value="1"/>
</dbReference>
<sequence>MRSTTRSLAVVRDRLPRRARTALHAVVDARAGLWPTARAYRTLASLAGPEPQGFHDKLLFRLAHDRRPILTTLADRVAVREVVTERVGADRLPTLYGVWDAAGAVPWAELPREVAVKATHGSGGAVLVSDRFARGVELPSRPRSVLWSRYRIHPDDLDVARATGLLRWWLTLGFEHGPNRYPEWAYRDVPHRVLAEELLGTAQVPAREYKLFVADGVVRAIEVLDPDGLGPGVLRDRDWRPLLRSTDAGKPDGEGAAPSTSGEMVALAEELAAGMDMLRVDLYDVDGRVLVGELTSTPSGGRRIFQPDTLDLLLGEHWTLPPEVLANAVATS</sequence>
<proteinExistence type="predicted"/>
<reference evidence="2" key="1">
    <citation type="journal article" date="2019" name="Int. J. Syst. Evol. Microbiol.">
        <title>The Global Catalogue of Microorganisms (GCM) 10K type strain sequencing project: providing services to taxonomists for standard genome sequencing and annotation.</title>
        <authorList>
            <consortium name="The Broad Institute Genomics Platform"/>
            <consortium name="The Broad Institute Genome Sequencing Center for Infectious Disease"/>
            <person name="Wu L."/>
            <person name="Ma J."/>
        </authorList>
    </citation>
    <scope>NUCLEOTIDE SEQUENCE [LARGE SCALE GENOMIC DNA]</scope>
    <source>
        <strain evidence="2">CGMCC 4.7317</strain>
    </source>
</reference>
<accession>A0ABW1T3P6</accession>
<dbReference type="RefSeq" id="WP_386767521.1">
    <property type="nucleotide sequence ID" value="NZ_JBHSTI010000008.1"/>
</dbReference>
<comment type="caution">
    <text evidence="1">The sequence shown here is derived from an EMBL/GenBank/DDBJ whole genome shotgun (WGS) entry which is preliminary data.</text>
</comment>